<reference evidence="2 3" key="1">
    <citation type="submission" date="2021-06" db="EMBL/GenBank/DDBJ databases">
        <title>Caerostris extrusa draft genome.</title>
        <authorList>
            <person name="Kono N."/>
            <person name="Arakawa K."/>
        </authorList>
    </citation>
    <scope>NUCLEOTIDE SEQUENCE [LARGE SCALE GENOMIC DNA]</scope>
</reference>
<comment type="caution">
    <text evidence="2">The sequence shown here is derived from an EMBL/GenBank/DDBJ whole genome shotgun (WGS) entry which is preliminary data.</text>
</comment>
<evidence type="ECO:0000313" key="3">
    <source>
        <dbReference type="Proteomes" id="UP001054945"/>
    </source>
</evidence>
<name>A0AAV4U119_CAEEX</name>
<evidence type="ECO:0000313" key="2">
    <source>
        <dbReference type="EMBL" id="GIY51435.1"/>
    </source>
</evidence>
<sequence>MCTRRNSIKLNVMPEGSKSDEWCREQPTQIPKNPARTPCSMTGRARRYEAPPGGFDLPPHLLKIKNIIQNTIQYKKQFLGYKEGKDTSL</sequence>
<organism evidence="2 3">
    <name type="scientific">Caerostris extrusa</name>
    <name type="common">Bark spider</name>
    <name type="synonym">Caerostris bankana</name>
    <dbReference type="NCBI Taxonomy" id="172846"/>
    <lineage>
        <taxon>Eukaryota</taxon>
        <taxon>Metazoa</taxon>
        <taxon>Ecdysozoa</taxon>
        <taxon>Arthropoda</taxon>
        <taxon>Chelicerata</taxon>
        <taxon>Arachnida</taxon>
        <taxon>Araneae</taxon>
        <taxon>Araneomorphae</taxon>
        <taxon>Entelegynae</taxon>
        <taxon>Araneoidea</taxon>
        <taxon>Araneidae</taxon>
        <taxon>Caerostris</taxon>
    </lineage>
</organism>
<gene>
    <name evidence="2" type="ORF">CEXT_444271</name>
</gene>
<protein>
    <submittedName>
        <fullName evidence="2">Uncharacterized protein</fullName>
    </submittedName>
</protein>
<evidence type="ECO:0000256" key="1">
    <source>
        <dbReference type="SAM" id="MobiDB-lite"/>
    </source>
</evidence>
<dbReference type="EMBL" id="BPLR01012107">
    <property type="protein sequence ID" value="GIY51435.1"/>
    <property type="molecule type" value="Genomic_DNA"/>
</dbReference>
<accession>A0AAV4U119</accession>
<dbReference type="Proteomes" id="UP001054945">
    <property type="component" value="Unassembled WGS sequence"/>
</dbReference>
<keyword evidence="3" id="KW-1185">Reference proteome</keyword>
<dbReference type="AlphaFoldDB" id="A0AAV4U119"/>
<proteinExistence type="predicted"/>
<feature type="region of interest" description="Disordered" evidence="1">
    <location>
        <begin position="15"/>
        <end position="55"/>
    </location>
</feature>